<dbReference type="VEuPathDB" id="FungiDB:DD237_006902"/>
<dbReference type="InterPro" id="IPR050853">
    <property type="entry name" value="WD_repeat_DNA-damage-binding"/>
</dbReference>
<protein>
    <recommendedName>
        <fullName evidence="8">WD repeat-containing protein 76</fullName>
    </recommendedName>
</protein>
<reference evidence="6 7" key="1">
    <citation type="submission" date="2018-06" db="EMBL/GenBank/DDBJ databases">
        <title>Comparative genomics of downy mildews reveals potential adaptations to biotrophy.</title>
        <authorList>
            <person name="Fletcher K."/>
            <person name="Klosterman S.J."/>
            <person name="Derevnina L."/>
            <person name="Martin F."/>
            <person name="Koike S."/>
            <person name="Reyes Chin-Wo S."/>
            <person name="Mou B."/>
            <person name="Michelmore R."/>
        </authorList>
    </citation>
    <scope>NUCLEOTIDE SEQUENCE [LARGE SCALE GENOMIC DNA]</scope>
    <source>
        <strain evidence="6 7">R14</strain>
    </source>
</reference>
<dbReference type="Proteomes" id="UP000282087">
    <property type="component" value="Unassembled WGS sequence"/>
</dbReference>
<accession>A0A3M6VB75</accession>
<dbReference type="PROSITE" id="PS50082">
    <property type="entry name" value="WD_REPEATS_2"/>
    <property type="match status" value="1"/>
</dbReference>
<feature type="region of interest" description="Disordered" evidence="5">
    <location>
        <begin position="68"/>
        <end position="90"/>
    </location>
</feature>
<feature type="region of interest" description="Disordered" evidence="5">
    <location>
        <begin position="122"/>
        <end position="145"/>
    </location>
</feature>
<evidence type="ECO:0000256" key="1">
    <source>
        <dbReference type="ARBA" id="ARBA00005434"/>
    </source>
</evidence>
<dbReference type="GO" id="GO:0003677">
    <property type="term" value="F:DNA binding"/>
    <property type="evidence" value="ECO:0007669"/>
    <property type="project" value="TreeGrafter"/>
</dbReference>
<dbReference type="InterPro" id="IPR036322">
    <property type="entry name" value="WD40_repeat_dom_sf"/>
</dbReference>
<gene>
    <name evidence="6" type="ORF">DD238_005920</name>
</gene>
<dbReference type="AlphaFoldDB" id="A0A3M6VB75"/>
<name>A0A3M6VB75_9STRA</name>
<keyword evidence="7" id="KW-1185">Reference proteome</keyword>
<dbReference type="SMART" id="SM00320">
    <property type="entry name" value="WD40"/>
    <property type="match status" value="6"/>
</dbReference>
<dbReference type="Pfam" id="PF00400">
    <property type="entry name" value="WD40"/>
    <property type="match status" value="1"/>
</dbReference>
<comment type="similarity">
    <text evidence="1">Belongs to the WD repeat DDB2/WDR76 family.</text>
</comment>
<feature type="compositionally biased region" description="Basic and acidic residues" evidence="5">
    <location>
        <begin position="124"/>
        <end position="145"/>
    </location>
</feature>
<proteinExistence type="inferred from homology"/>
<dbReference type="InterPro" id="IPR015943">
    <property type="entry name" value="WD40/YVTN_repeat-like_dom_sf"/>
</dbReference>
<evidence type="ECO:0000256" key="4">
    <source>
        <dbReference type="PROSITE-ProRule" id="PRU00221"/>
    </source>
</evidence>
<dbReference type="STRING" id="542832.A0A3M6VB75"/>
<feature type="compositionally biased region" description="Basic and acidic residues" evidence="5">
    <location>
        <begin position="71"/>
        <end position="90"/>
    </location>
</feature>
<dbReference type="InterPro" id="IPR001680">
    <property type="entry name" value="WD40_rpt"/>
</dbReference>
<dbReference type="PANTHER" id="PTHR14773:SF0">
    <property type="entry name" value="WD REPEAT-CONTAINING PROTEIN 76"/>
    <property type="match status" value="1"/>
</dbReference>
<dbReference type="Gene3D" id="2.130.10.10">
    <property type="entry name" value="YVTN repeat-like/Quinoprotein amine dehydrogenase"/>
    <property type="match status" value="1"/>
</dbReference>
<evidence type="ECO:0000313" key="6">
    <source>
        <dbReference type="EMBL" id="RMX63819.1"/>
    </source>
</evidence>
<evidence type="ECO:0000256" key="3">
    <source>
        <dbReference type="ARBA" id="ARBA00022737"/>
    </source>
</evidence>
<dbReference type="GO" id="GO:2000001">
    <property type="term" value="P:regulation of DNA damage checkpoint"/>
    <property type="evidence" value="ECO:0007669"/>
    <property type="project" value="TreeGrafter"/>
</dbReference>
<dbReference type="SUPFAM" id="SSF50978">
    <property type="entry name" value="WD40 repeat-like"/>
    <property type="match status" value="1"/>
</dbReference>
<dbReference type="GO" id="GO:0005634">
    <property type="term" value="C:nucleus"/>
    <property type="evidence" value="ECO:0007669"/>
    <property type="project" value="TreeGrafter"/>
</dbReference>
<dbReference type="EMBL" id="QLLG01000362">
    <property type="protein sequence ID" value="RMX63819.1"/>
    <property type="molecule type" value="Genomic_DNA"/>
</dbReference>
<dbReference type="PANTHER" id="PTHR14773">
    <property type="entry name" value="WD REPEAT-CONTAINING PROTEIN 76"/>
    <property type="match status" value="1"/>
</dbReference>
<keyword evidence="2 4" id="KW-0853">WD repeat</keyword>
<evidence type="ECO:0000256" key="2">
    <source>
        <dbReference type="ARBA" id="ARBA00022574"/>
    </source>
</evidence>
<evidence type="ECO:0000256" key="5">
    <source>
        <dbReference type="SAM" id="MobiDB-lite"/>
    </source>
</evidence>
<feature type="repeat" description="WD" evidence="4">
    <location>
        <begin position="429"/>
        <end position="462"/>
    </location>
</feature>
<evidence type="ECO:0000313" key="7">
    <source>
        <dbReference type="Proteomes" id="UP000282087"/>
    </source>
</evidence>
<evidence type="ECO:0008006" key="8">
    <source>
        <dbReference type="Google" id="ProtNLM"/>
    </source>
</evidence>
<keyword evidence="3" id="KW-0677">Repeat</keyword>
<comment type="caution">
    <text evidence="6">The sequence shown here is derived from an EMBL/GenBank/DDBJ whole genome shotgun (WGS) entry which is preliminary data.</text>
</comment>
<organism evidence="6 7">
    <name type="scientific">Peronospora effusa</name>
    <dbReference type="NCBI Taxonomy" id="542832"/>
    <lineage>
        <taxon>Eukaryota</taxon>
        <taxon>Sar</taxon>
        <taxon>Stramenopiles</taxon>
        <taxon>Oomycota</taxon>
        <taxon>Peronosporomycetes</taxon>
        <taxon>Peronosporales</taxon>
        <taxon>Peronosporaceae</taxon>
        <taxon>Peronospora</taxon>
    </lineage>
</organism>
<sequence length="617" mass="70173">MHLVDFNETVSCKKRRRRSSKKKRLRLKKRGSFELKTVQLSEIKCNKDSQIQEYSVISDKKFNHNKAQDSNIHDQHQKQKQEQKEQEFTHHGNKIQDLLEFQDEKHEVQSILKQELDITNQEQTHTRIQDKENDNEVKNGDECTGHDQEMTMYERKRRARILRNQAFLQQVGMTAATIAAREAAEAQKEIKKRKLFARRAMKAAELQQQPIRKSRRLGSEKVTFASHSVELGHPLDILFVKRMRQPYGNKLCVMDASDEEGATFCNKLVGDRDKLETHVVLNSDDEIDYSLANHDVVKTLPYHITAMAFLPRADRVVVACGDKEGHIALWSPAIDTNSSSSVLSRPHGYPVSQLIFPDTSTLISSSIDGTVREFDLGAAKSLSLCDISDETGITSLIGSGSPQFYYASCEDGTLRLVDRRARKAHGTTFALHKKRINSVDQHPSLDFCVATASLDGTVCLWDKRTISSTNCVPLAQLQHKNVMHSAHFSPNDGFWLVTVANDSYIDMYDTSSLIKCRASDAQLTLPQSIRIPHTTWTGTSTKLRPAWDPKRINRFVIGCVDQPSRLQFFRVGHPYPIHELQTVNYTGFDLVNLYHPHVDLIASGNQNGQVSLWRRNI</sequence>